<name>A0ABT1Y903_9BACL</name>
<dbReference type="EMBL" id="JANQBD010000001">
    <property type="protein sequence ID" value="MCR8629672.1"/>
    <property type="molecule type" value="Genomic_DNA"/>
</dbReference>
<evidence type="ECO:0000313" key="1">
    <source>
        <dbReference type="EMBL" id="MCR8629672.1"/>
    </source>
</evidence>
<dbReference type="Proteomes" id="UP001300012">
    <property type="component" value="Unassembled WGS sequence"/>
</dbReference>
<reference evidence="1 2" key="1">
    <citation type="submission" date="2022-08" db="EMBL/GenBank/DDBJ databases">
        <title>Paenibacillus endoradicis sp. nov., Paenibacillus radicibacter sp. nov and Paenibacillus pararadicis sp. nov., three cold-adapted plant growth-promoting bacteria isolated from root of Larix gmelinii in Great Khingan.</title>
        <authorList>
            <person name="Xue H."/>
        </authorList>
    </citation>
    <scope>NUCLEOTIDE SEQUENCE [LARGE SCALE GENOMIC DNA]</scope>
    <source>
        <strain evidence="1 2">N5-1-1-5</strain>
    </source>
</reference>
<gene>
    <name evidence="1" type="ORF">NV381_00520</name>
</gene>
<evidence type="ECO:0008006" key="3">
    <source>
        <dbReference type="Google" id="ProtNLM"/>
    </source>
</evidence>
<comment type="caution">
    <text evidence="1">The sequence shown here is derived from an EMBL/GenBank/DDBJ whole genome shotgun (WGS) entry which is preliminary data.</text>
</comment>
<evidence type="ECO:0000313" key="2">
    <source>
        <dbReference type="Proteomes" id="UP001300012"/>
    </source>
</evidence>
<keyword evidence="2" id="KW-1185">Reference proteome</keyword>
<sequence>MGEIERELFEIEKAAYVGQIRRLREENERLHKAIDRVGFYCAGTEFNHVSKFVLRIK</sequence>
<accession>A0ABT1Y903</accession>
<dbReference type="RefSeq" id="WP_258211296.1">
    <property type="nucleotide sequence ID" value="NZ_JANQBD010000001.1"/>
</dbReference>
<organism evidence="1 2">
    <name type="scientific">Paenibacillus radicis</name>
    <name type="common">ex Xue et al. 2023</name>
    <dbReference type="NCBI Taxonomy" id="2972489"/>
    <lineage>
        <taxon>Bacteria</taxon>
        <taxon>Bacillati</taxon>
        <taxon>Bacillota</taxon>
        <taxon>Bacilli</taxon>
        <taxon>Bacillales</taxon>
        <taxon>Paenibacillaceae</taxon>
        <taxon>Paenibacillus</taxon>
    </lineage>
</organism>
<protein>
    <recommendedName>
        <fullName evidence="3">Transposase</fullName>
    </recommendedName>
</protein>
<proteinExistence type="predicted"/>